<dbReference type="Proteomes" id="UP000831484">
    <property type="component" value="Plasmid pdjl-6-4"/>
</dbReference>
<protein>
    <recommendedName>
        <fullName evidence="3">2'-5' RNA ligase</fullName>
    </recommendedName>
</protein>
<geneLocation type="plasmid" evidence="1 2">
    <name>pdjl-6-4</name>
</geneLocation>
<reference evidence="2" key="1">
    <citation type="journal article" date="2022" name="Environ. Microbiol.">
        <title>Functional analysis, diversity, and distribution of carbendazim hydrolases MheI and CbmA, responsible for the initial step in carbendazim degradation.</title>
        <authorList>
            <person name="Zhang M."/>
            <person name="Bai X."/>
            <person name="Li Q."/>
            <person name="Zhang L."/>
            <person name="Zhu Q."/>
            <person name="Gao S."/>
            <person name="Ke Z."/>
            <person name="Jiang M."/>
            <person name="Hu J."/>
            <person name="Qiu J."/>
            <person name="Hong Q."/>
        </authorList>
    </citation>
    <scope>NUCLEOTIDE SEQUENCE [LARGE SCALE GENOMIC DNA]</scope>
    <source>
        <strain evidence="2">djl-6</strain>
    </source>
</reference>
<dbReference type="SUPFAM" id="SSF55144">
    <property type="entry name" value="LigT-like"/>
    <property type="match status" value="1"/>
</dbReference>
<gene>
    <name evidence="1" type="ORF">M0639_32160</name>
</gene>
<evidence type="ECO:0000313" key="2">
    <source>
        <dbReference type="Proteomes" id="UP000831484"/>
    </source>
</evidence>
<dbReference type="RefSeq" id="WP_064074878.1">
    <property type="nucleotide sequence ID" value="NZ_CP096567.1"/>
</dbReference>
<sequence>MTELTAIDILILPDDTMITHAKEWNARVRKKLASGFALDSSHTPHITLLQRYVHTAHLEDVYRVVGEALTAAPVATLEFTGVKLAHMEMAATPGVGLAGLLVQASPAVIDLQSALITALELYTGSDGTAAAYVTSEAEPDINADTLHYVESYVPVHSGEHYMAHVTVGQAPLEDLTTFEADPFPPFVFHPAGVAIFHLGDNGTARTELHSWSLS</sequence>
<dbReference type="EMBL" id="CP096567">
    <property type="protein sequence ID" value="UPU46843.1"/>
    <property type="molecule type" value="Genomic_DNA"/>
</dbReference>
<keyword evidence="1" id="KW-0614">Plasmid</keyword>
<dbReference type="Gene3D" id="3.90.1140.10">
    <property type="entry name" value="Cyclic phosphodiesterase"/>
    <property type="match status" value="1"/>
</dbReference>
<evidence type="ECO:0000313" key="1">
    <source>
        <dbReference type="EMBL" id="UPU46843.1"/>
    </source>
</evidence>
<accession>A0AB38RPT7</accession>
<dbReference type="AlphaFoldDB" id="A0AB38RPT7"/>
<dbReference type="InterPro" id="IPR009097">
    <property type="entry name" value="Cyclic_Pdiesterase"/>
</dbReference>
<proteinExistence type="predicted"/>
<organism evidence="1 2">
    <name type="scientific">Rhodococcus qingshengii JCM 15477</name>
    <dbReference type="NCBI Taxonomy" id="1303681"/>
    <lineage>
        <taxon>Bacteria</taxon>
        <taxon>Bacillati</taxon>
        <taxon>Actinomycetota</taxon>
        <taxon>Actinomycetes</taxon>
        <taxon>Mycobacteriales</taxon>
        <taxon>Nocardiaceae</taxon>
        <taxon>Rhodococcus</taxon>
        <taxon>Rhodococcus erythropolis group</taxon>
    </lineage>
</organism>
<name>A0AB38RPT7_RHOSG</name>
<evidence type="ECO:0008006" key="3">
    <source>
        <dbReference type="Google" id="ProtNLM"/>
    </source>
</evidence>
<keyword evidence="2" id="KW-1185">Reference proteome</keyword>